<protein>
    <recommendedName>
        <fullName evidence="2">Retrotransposon gag domain-containing protein</fullName>
    </recommendedName>
</protein>
<evidence type="ECO:0000313" key="4">
    <source>
        <dbReference type="Proteomes" id="UP001165190"/>
    </source>
</evidence>
<dbReference type="InterPro" id="IPR005162">
    <property type="entry name" value="Retrotrans_gag_dom"/>
</dbReference>
<dbReference type="Proteomes" id="UP001165190">
    <property type="component" value="Unassembled WGS sequence"/>
</dbReference>
<comment type="caution">
    <text evidence="3">The sequence shown here is derived from an EMBL/GenBank/DDBJ whole genome shotgun (WGS) entry which is preliminary data.</text>
</comment>
<dbReference type="Pfam" id="PF03732">
    <property type="entry name" value="Retrotrans_gag"/>
    <property type="match status" value="1"/>
</dbReference>
<sequence length="202" mass="23221">MVNNMDSIRSLQETMICHKQTLTSIQTQLSKHEQWNANTQSTLQEMSLLLQNMSAQMGISVSPSAGGDLTTDNSVPRSKAKLRPTTDDNFPFSPKPIQIELPIFIGKDHEEWIASAQEFFELYGTDDHHRVSMESFQMTSTAKKWFRWMQHQRQLASWTHLVEAIRKRFTIMEIESPAGQLSKLLQTSTVAEYQSRFEELAL</sequence>
<evidence type="ECO:0000259" key="2">
    <source>
        <dbReference type="Pfam" id="PF03732"/>
    </source>
</evidence>
<dbReference type="EMBL" id="BSYR01000021">
    <property type="protein sequence ID" value="GMI86463.1"/>
    <property type="molecule type" value="Genomic_DNA"/>
</dbReference>
<accession>A0A9W7M3H8</accession>
<dbReference type="OrthoDB" id="1749531at2759"/>
<proteinExistence type="predicted"/>
<organism evidence="3 4">
    <name type="scientific">Hibiscus trionum</name>
    <name type="common">Flower of an hour</name>
    <dbReference type="NCBI Taxonomy" id="183268"/>
    <lineage>
        <taxon>Eukaryota</taxon>
        <taxon>Viridiplantae</taxon>
        <taxon>Streptophyta</taxon>
        <taxon>Embryophyta</taxon>
        <taxon>Tracheophyta</taxon>
        <taxon>Spermatophyta</taxon>
        <taxon>Magnoliopsida</taxon>
        <taxon>eudicotyledons</taxon>
        <taxon>Gunneridae</taxon>
        <taxon>Pentapetalae</taxon>
        <taxon>rosids</taxon>
        <taxon>malvids</taxon>
        <taxon>Malvales</taxon>
        <taxon>Malvaceae</taxon>
        <taxon>Malvoideae</taxon>
        <taxon>Hibiscus</taxon>
    </lineage>
</organism>
<name>A0A9W7M3H8_HIBTR</name>
<evidence type="ECO:0000256" key="1">
    <source>
        <dbReference type="SAM" id="MobiDB-lite"/>
    </source>
</evidence>
<reference evidence="3" key="1">
    <citation type="submission" date="2023-05" db="EMBL/GenBank/DDBJ databases">
        <title>Genome and transcriptome analyses reveal genes involved in the formation of fine ridges on petal epidermal cells in Hibiscus trionum.</title>
        <authorList>
            <person name="Koshimizu S."/>
            <person name="Masuda S."/>
            <person name="Ishii T."/>
            <person name="Shirasu K."/>
            <person name="Hoshino A."/>
            <person name="Arita M."/>
        </authorList>
    </citation>
    <scope>NUCLEOTIDE SEQUENCE</scope>
    <source>
        <strain evidence="3">Hamamatsu line</strain>
    </source>
</reference>
<keyword evidence="4" id="KW-1185">Reference proteome</keyword>
<feature type="domain" description="Retrotransposon gag" evidence="2">
    <location>
        <begin position="135"/>
        <end position="201"/>
    </location>
</feature>
<gene>
    <name evidence="3" type="ORF">HRI_002315600</name>
</gene>
<dbReference type="AlphaFoldDB" id="A0A9W7M3H8"/>
<feature type="region of interest" description="Disordered" evidence="1">
    <location>
        <begin position="62"/>
        <end position="91"/>
    </location>
</feature>
<evidence type="ECO:0000313" key="3">
    <source>
        <dbReference type="EMBL" id="GMI86463.1"/>
    </source>
</evidence>